<evidence type="ECO:0000256" key="4">
    <source>
        <dbReference type="ARBA" id="ARBA00022597"/>
    </source>
</evidence>
<evidence type="ECO:0000259" key="13">
    <source>
        <dbReference type="PROSITE" id="PS51093"/>
    </source>
</evidence>
<dbReference type="InterPro" id="IPR001996">
    <property type="entry name" value="PTS_IIB_1"/>
</dbReference>
<evidence type="ECO:0000259" key="15">
    <source>
        <dbReference type="PROSITE" id="PS51103"/>
    </source>
</evidence>
<dbReference type="SUPFAM" id="SSF55604">
    <property type="entry name" value="Glucose permease domain IIB"/>
    <property type="match status" value="1"/>
</dbReference>
<evidence type="ECO:0000256" key="12">
    <source>
        <dbReference type="SAM" id="Phobius"/>
    </source>
</evidence>
<feature type="transmembrane region" description="Helical" evidence="12">
    <location>
        <begin position="359"/>
        <end position="376"/>
    </location>
</feature>
<feature type="transmembrane region" description="Helical" evidence="12">
    <location>
        <begin position="23"/>
        <end position="47"/>
    </location>
</feature>
<evidence type="ECO:0000256" key="5">
    <source>
        <dbReference type="ARBA" id="ARBA00022679"/>
    </source>
</evidence>
<keyword evidence="9 12" id="KW-1133">Transmembrane helix</keyword>
<reference evidence="16 17" key="1">
    <citation type="submission" date="2018-05" db="EMBL/GenBank/DDBJ databases">
        <title>Reference genomes for bee gut microbiota database.</title>
        <authorList>
            <person name="Ellegaard K.M."/>
        </authorList>
    </citation>
    <scope>NUCLEOTIDE SEQUENCE [LARGE SCALE GENOMIC DNA]</scope>
    <source>
        <strain evidence="16 17">ESL0186</strain>
    </source>
</reference>
<dbReference type="InterPro" id="IPR050429">
    <property type="entry name" value="PTS_Glucose_EIICBA"/>
</dbReference>
<evidence type="ECO:0000256" key="2">
    <source>
        <dbReference type="ARBA" id="ARBA00022448"/>
    </source>
</evidence>
<evidence type="ECO:0000256" key="10">
    <source>
        <dbReference type="ARBA" id="ARBA00023136"/>
    </source>
</evidence>
<dbReference type="SUPFAM" id="SSF51261">
    <property type="entry name" value="Duplicated hybrid motif"/>
    <property type="match status" value="1"/>
</dbReference>
<dbReference type="InterPro" id="IPR018113">
    <property type="entry name" value="PTrfase_EIIB_Cys"/>
</dbReference>
<evidence type="ECO:0000313" key="17">
    <source>
        <dbReference type="Proteomes" id="UP000246036"/>
    </source>
</evidence>
<dbReference type="InterPro" id="IPR036878">
    <property type="entry name" value="Glu_permease_IIB"/>
</dbReference>
<keyword evidence="4 16" id="KW-0762">Sugar transport</keyword>
<evidence type="ECO:0000259" key="14">
    <source>
        <dbReference type="PROSITE" id="PS51098"/>
    </source>
</evidence>
<dbReference type="PROSITE" id="PS00371">
    <property type="entry name" value="PTS_EIIA_TYPE_1_HIS"/>
    <property type="match status" value="1"/>
</dbReference>
<dbReference type="InterPro" id="IPR011299">
    <property type="entry name" value="PTS_IIBC_glc"/>
</dbReference>
<evidence type="ECO:0000256" key="3">
    <source>
        <dbReference type="ARBA" id="ARBA00022475"/>
    </source>
</evidence>
<feature type="active site" description="Phosphocysteine intermediate; for EIIB activity" evidence="11">
    <location>
        <position position="459"/>
    </location>
</feature>
<keyword evidence="5" id="KW-0808">Transferase</keyword>
<dbReference type="NCBIfam" id="TIGR00830">
    <property type="entry name" value="PTBA"/>
    <property type="match status" value="1"/>
</dbReference>
<keyword evidence="2" id="KW-0813">Transport</keyword>
<dbReference type="RefSeq" id="WP_109586628.1">
    <property type="nucleotide sequence ID" value="NZ_CP029477.1"/>
</dbReference>
<feature type="transmembrane region" description="Helical" evidence="12">
    <location>
        <begin position="329"/>
        <end position="352"/>
    </location>
</feature>
<keyword evidence="3" id="KW-1003">Cell membrane</keyword>
<gene>
    <name evidence="16" type="ORF">DKL58_07330</name>
</gene>
<evidence type="ECO:0000256" key="9">
    <source>
        <dbReference type="ARBA" id="ARBA00022989"/>
    </source>
</evidence>
<dbReference type="InterPro" id="IPR001127">
    <property type="entry name" value="PTS_EIIA_1_perm"/>
</dbReference>
<dbReference type="Pfam" id="PF00367">
    <property type="entry name" value="PTS_EIIB"/>
    <property type="match status" value="1"/>
</dbReference>
<dbReference type="PROSITE" id="PS51103">
    <property type="entry name" value="PTS_EIIC_TYPE_1"/>
    <property type="match status" value="1"/>
</dbReference>
<feature type="transmembrane region" description="Helical" evidence="12">
    <location>
        <begin position="172"/>
        <end position="192"/>
    </location>
</feature>
<dbReference type="EMBL" id="CP029477">
    <property type="protein sequence ID" value="AWM75795.1"/>
    <property type="molecule type" value="Genomic_DNA"/>
</dbReference>
<accession>A0ABM6W1H8</accession>
<dbReference type="PROSITE" id="PS51093">
    <property type="entry name" value="PTS_EIIA_TYPE_1"/>
    <property type="match status" value="1"/>
</dbReference>
<dbReference type="PROSITE" id="PS51098">
    <property type="entry name" value="PTS_EIIB_TYPE_1"/>
    <property type="match status" value="1"/>
</dbReference>
<keyword evidence="10 12" id="KW-0472">Membrane</keyword>
<name>A0ABM6W1H8_9LACO</name>
<evidence type="ECO:0000256" key="1">
    <source>
        <dbReference type="ARBA" id="ARBA00004651"/>
    </source>
</evidence>
<dbReference type="Pfam" id="PF02378">
    <property type="entry name" value="PTS_EIIC"/>
    <property type="match status" value="1"/>
</dbReference>
<evidence type="ECO:0000256" key="8">
    <source>
        <dbReference type="ARBA" id="ARBA00022777"/>
    </source>
</evidence>
<dbReference type="NCBIfam" id="TIGR02002">
    <property type="entry name" value="PTS-II-BC-glcB"/>
    <property type="match status" value="1"/>
</dbReference>
<evidence type="ECO:0000256" key="6">
    <source>
        <dbReference type="ARBA" id="ARBA00022683"/>
    </source>
</evidence>
<dbReference type="Pfam" id="PF00358">
    <property type="entry name" value="PTS_EIIA_1"/>
    <property type="match status" value="1"/>
</dbReference>
<dbReference type="Gene3D" id="3.30.1360.60">
    <property type="entry name" value="Glucose permease domain IIB"/>
    <property type="match status" value="1"/>
</dbReference>
<organism evidence="16 17">
    <name type="scientific">Lactobacillus kullabergensis</name>
    <dbReference type="NCBI Taxonomy" id="1218493"/>
    <lineage>
        <taxon>Bacteria</taxon>
        <taxon>Bacillati</taxon>
        <taxon>Bacillota</taxon>
        <taxon>Bacilli</taxon>
        <taxon>Lactobacillales</taxon>
        <taxon>Lactobacillaceae</taxon>
        <taxon>Lactobacillus</taxon>
    </lineage>
</organism>
<dbReference type="Proteomes" id="UP000246036">
    <property type="component" value="Chromosome"/>
</dbReference>
<protein>
    <submittedName>
        <fullName evidence="16">PTS glucose transporter subunit IICBA</fullName>
    </submittedName>
</protein>
<keyword evidence="7 12" id="KW-0812">Transmembrane</keyword>
<keyword evidence="17" id="KW-1185">Reference proteome</keyword>
<keyword evidence="8" id="KW-0418">Kinase</keyword>
<dbReference type="PANTHER" id="PTHR30009">
    <property type="entry name" value="CYTOCHROME C-TYPE SYNTHESIS PROTEIN AND PTS TRANSMEMBRANE COMPONENT"/>
    <property type="match status" value="1"/>
</dbReference>
<feature type="transmembrane region" description="Helical" evidence="12">
    <location>
        <begin position="126"/>
        <end position="152"/>
    </location>
</feature>
<feature type="domain" description="PTS EIIB type-1" evidence="14">
    <location>
        <begin position="437"/>
        <end position="518"/>
    </location>
</feature>
<dbReference type="InterPro" id="IPR013013">
    <property type="entry name" value="PTS_EIIC_1"/>
</dbReference>
<dbReference type="InterPro" id="IPR003352">
    <property type="entry name" value="PTS_EIIC"/>
</dbReference>
<evidence type="ECO:0000256" key="7">
    <source>
        <dbReference type="ARBA" id="ARBA00022692"/>
    </source>
</evidence>
<feature type="domain" description="PTS EIIA type-1" evidence="13">
    <location>
        <begin position="557"/>
        <end position="661"/>
    </location>
</feature>
<dbReference type="PANTHER" id="PTHR30009:SF20">
    <property type="entry name" value="PTS SYSTEM GLUCOSE-SPECIFIC EIICB COMPONENT-RELATED"/>
    <property type="match status" value="1"/>
</dbReference>
<dbReference type="InterPro" id="IPR011055">
    <property type="entry name" value="Dup_hybrid_motif"/>
</dbReference>
<feature type="transmembrane region" description="Helical" evidence="12">
    <location>
        <begin position="306"/>
        <end position="323"/>
    </location>
</feature>
<feature type="transmembrane region" description="Helical" evidence="12">
    <location>
        <begin position="199"/>
        <end position="221"/>
    </location>
</feature>
<proteinExistence type="predicted"/>
<feature type="transmembrane region" description="Helical" evidence="12">
    <location>
        <begin position="92"/>
        <end position="114"/>
    </location>
</feature>
<comment type="subcellular location">
    <subcellularLocation>
        <location evidence="1">Cell membrane</location>
        <topology evidence="1">Multi-pass membrane protein</topology>
    </subcellularLocation>
</comment>
<feature type="transmembrane region" description="Helical" evidence="12">
    <location>
        <begin position="59"/>
        <end position="86"/>
    </location>
</feature>
<dbReference type="NCBIfam" id="TIGR00826">
    <property type="entry name" value="EIIB_glc"/>
    <property type="match status" value="1"/>
</dbReference>
<dbReference type="CDD" id="cd00212">
    <property type="entry name" value="PTS_IIB_glc"/>
    <property type="match status" value="1"/>
</dbReference>
<keyword evidence="6" id="KW-0598">Phosphotransferase system</keyword>
<dbReference type="Gene3D" id="2.70.70.10">
    <property type="entry name" value="Glucose Permease (Domain IIA)"/>
    <property type="match status" value="1"/>
</dbReference>
<evidence type="ECO:0000256" key="11">
    <source>
        <dbReference type="PROSITE-ProRule" id="PRU00421"/>
    </source>
</evidence>
<evidence type="ECO:0000313" key="16">
    <source>
        <dbReference type="EMBL" id="AWM75795.1"/>
    </source>
</evidence>
<sequence>MKKLGMKFVAKLTNIGASLQTPIAILPAAGLLLAFGTIFTSQSFLAMMPFMRNPASERIFNVALQCGNIIFSNLPLIFCAGVAIGLTNDAGVAALSSIVGYLIMCVTMGGTLGVSDKMVQSSNAYANILGIPTLQTGVLGGILVGVMVSYIYNKFYDVKLPTAFAFFAGKRSVPIITAFAGFAMGLVLCLVWPPIQGGINWLSDAIANSSSVFAGFMFGFVERLTIPFGMNHIWWPTFWLQAGSYVNKAGQTIHGDQLIFFAQLADNVKITAGTFMNGEFILKMFSMPAAALAMYKTAYPKNKKRVGGIMLSGAITAFVAGVTEPLEFLFIFTAPVLFLIHAVITGLGFSVANLVGAHLGLSFSGGFFDYLFFNVLTNRTNWWIVIPIGIVFFGLYYFMFKFAIEKFNLKTTGREDESAESENSADTSETSGEISNVKLISGIIKNLGGKNNIQNVNACYSRLRVDVNDISRVNRSSFTNLGASGVTSVGNNIQIIYGNKAPAIKDEVLKMLRGENIASSSLLNSEEDKTNSENVDALNDVVSPFTGQFIQLSKIPDEVLSKKTLGDGYGVNLTDGKIVAPISGKVTTVFPTKHALGFTDNFGNEVLLHIGIDTVNLKGKGFNILIKPGDNIVKGQKIAEVNLDIIKENNLSPISVMIFTNLSKERYTVKPLETNKVKAGEENILTINSAN</sequence>
<feature type="domain" description="PTS EIIC type-1" evidence="15">
    <location>
        <begin position="6"/>
        <end position="416"/>
    </location>
</feature>
<feature type="transmembrane region" description="Helical" evidence="12">
    <location>
        <begin position="382"/>
        <end position="400"/>
    </location>
</feature>